<feature type="non-terminal residue" evidence="2">
    <location>
        <position position="125"/>
    </location>
</feature>
<name>A0A955LJX5_UNCKA</name>
<dbReference type="Proteomes" id="UP000751518">
    <property type="component" value="Unassembled WGS sequence"/>
</dbReference>
<organism evidence="2 3">
    <name type="scientific">candidate division WWE3 bacterium</name>
    <dbReference type="NCBI Taxonomy" id="2053526"/>
    <lineage>
        <taxon>Bacteria</taxon>
        <taxon>Katanobacteria</taxon>
    </lineage>
</organism>
<keyword evidence="1" id="KW-0812">Transmembrane</keyword>
<protein>
    <submittedName>
        <fullName evidence="2">Uncharacterized protein</fullName>
    </submittedName>
</protein>
<keyword evidence="1" id="KW-1133">Transmembrane helix</keyword>
<sequence>MNEMLHKFPFLKERRNQQYILIAVLVLWIGMLLILGVIPGVKQALSSRSIAQTARLSLDDLNAKLDLIKKAQESLDSIASYEDTAVSSLPVRDKVITLFNAVALTANANSLAVTRLDYTGLGDAG</sequence>
<gene>
    <name evidence="2" type="ORF">KC614_01295</name>
</gene>
<evidence type="ECO:0000256" key="1">
    <source>
        <dbReference type="SAM" id="Phobius"/>
    </source>
</evidence>
<dbReference type="EMBL" id="JAGQKZ010000006">
    <property type="protein sequence ID" value="MCA9391823.1"/>
    <property type="molecule type" value="Genomic_DNA"/>
</dbReference>
<reference evidence="2" key="1">
    <citation type="submission" date="2020-04" db="EMBL/GenBank/DDBJ databases">
        <authorList>
            <person name="Zhang T."/>
        </authorList>
    </citation>
    <scope>NUCLEOTIDE SEQUENCE</scope>
    <source>
        <strain evidence="2">HKST-UBA03</strain>
    </source>
</reference>
<evidence type="ECO:0000313" key="3">
    <source>
        <dbReference type="Proteomes" id="UP000751518"/>
    </source>
</evidence>
<reference evidence="2" key="2">
    <citation type="journal article" date="2021" name="Microbiome">
        <title>Successional dynamics and alternative stable states in a saline activated sludge microbial community over 9 years.</title>
        <authorList>
            <person name="Wang Y."/>
            <person name="Ye J."/>
            <person name="Ju F."/>
            <person name="Liu L."/>
            <person name="Boyd J.A."/>
            <person name="Deng Y."/>
            <person name="Parks D.H."/>
            <person name="Jiang X."/>
            <person name="Yin X."/>
            <person name="Woodcroft B.J."/>
            <person name="Tyson G.W."/>
            <person name="Hugenholtz P."/>
            <person name="Polz M.F."/>
            <person name="Zhang T."/>
        </authorList>
    </citation>
    <scope>NUCLEOTIDE SEQUENCE</scope>
    <source>
        <strain evidence="2">HKST-UBA03</strain>
    </source>
</reference>
<evidence type="ECO:0000313" key="2">
    <source>
        <dbReference type="EMBL" id="MCA9391823.1"/>
    </source>
</evidence>
<proteinExistence type="predicted"/>
<keyword evidence="1" id="KW-0472">Membrane</keyword>
<feature type="transmembrane region" description="Helical" evidence="1">
    <location>
        <begin position="20"/>
        <end position="41"/>
    </location>
</feature>
<accession>A0A955LJX5</accession>
<comment type="caution">
    <text evidence="2">The sequence shown here is derived from an EMBL/GenBank/DDBJ whole genome shotgun (WGS) entry which is preliminary data.</text>
</comment>
<dbReference type="AlphaFoldDB" id="A0A955LJX5"/>